<dbReference type="EMBL" id="CATQJL010000001">
    <property type="protein sequence ID" value="CAJ0592001.1"/>
    <property type="molecule type" value="Genomic_DNA"/>
</dbReference>
<accession>A0AA36DQJ6</accession>
<evidence type="ECO:0000313" key="3">
    <source>
        <dbReference type="Proteomes" id="UP001176961"/>
    </source>
</evidence>
<dbReference type="Proteomes" id="UP001176961">
    <property type="component" value="Unassembled WGS sequence"/>
</dbReference>
<comment type="caution">
    <text evidence="2">The sequence shown here is derived from an EMBL/GenBank/DDBJ whole genome shotgun (WGS) entry which is preliminary data.</text>
</comment>
<feature type="chain" id="PRO_5041291533" evidence="1">
    <location>
        <begin position="17"/>
        <end position="82"/>
    </location>
</feature>
<reference evidence="2" key="1">
    <citation type="submission" date="2023-07" db="EMBL/GenBank/DDBJ databases">
        <authorList>
            <consortium name="CYATHOMIX"/>
        </authorList>
    </citation>
    <scope>NUCLEOTIDE SEQUENCE</scope>
    <source>
        <strain evidence="2">N/A</strain>
    </source>
</reference>
<evidence type="ECO:0000313" key="2">
    <source>
        <dbReference type="EMBL" id="CAJ0592001.1"/>
    </source>
</evidence>
<gene>
    <name evidence="2" type="ORF">CYNAS_LOCUS3984</name>
</gene>
<name>A0AA36DQJ6_CYLNA</name>
<evidence type="ECO:0000256" key="1">
    <source>
        <dbReference type="SAM" id="SignalP"/>
    </source>
</evidence>
<sequence length="82" mass="9548">MHLFLIFLLFPFLARGASVSHTRSLTFHLNKCNQRQCQQFCDEMDNGRYEDDLCGFLDKEGLRCQYCQCNGQVYVCIKADLS</sequence>
<keyword evidence="1" id="KW-0732">Signal</keyword>
<keyword evidence="3" id="KW-1185">Reference proteome</keyword>
<dbReference type="AlphaFoldDB" id="A0AA36DQJ6"/>
<proteinExistence type="predicted"/>
<feature type="signal peptide" evidence="1">
    <location>
        <begin position="1"/>
        <end position="16"/>
    </location>
</feature>
<organism evidence="2 3">
    <name type="scientific">Cylicocyclus nassatus</name>
    <name type="common">Nematode worm</name>
    <dbReference type="NCBI Taxonomy" id="53992"/>
    <lineage>
        <taxon>Eukaryota</taxon>
        <taxon>Metazoa</taxon>
        <taxon>Ecdysozoa</taxon>
        <taxon>Nematoda</taxon>
        <taxon>Chromadorea</taxon>
        <taxon>Rhabditida</taxon>
        <taxon>Rhabditina</taxon>
        <taxon>Rhabditomorpha</taxon>
        <taxon>Strongyloidea</taxon>
        <taxon>Strongylidae</taxon>
        <taxon>Cylicocyclus</taxon>
    </lineage>
</organism>
<protein>
    <submittedName>
        <fullName evidence="2">Uncharacterized protein</fullName>
    </submittedName>
</protein>